<protein>
    <submittedName>
        <fullName evidence="2">Uncharacterized protein</fullName>
    </submittedName>
</protein>
<keyword evidence="3" id="KW-1185">Reference proteome</keyword>
<proteinExistence type="predicted"/>
<reference evidence="2" key="2">
    <citation type="submission" date="2013-09" db="EMBL/GenBank/DDBJ databases">
        <title>Draft genome sequence of Anaerotruncus colihominis(DSM 17241).</title>
        <authorList>
            <person name="Sudarsanam P."/>
            <person name="Ley R."/>
            <person name="Guruge J."/>
            <person name="Turnbaugh P.J."/>
            <person name="Mahowald M."/>
            <person name="Liep D."/>
            <person name="Gordon J."/>
        </authorList>
    </citation>
    <scope>NUCLEOTIDE SEQUENCE</scope>
    <source>
        <strain evidence="2">DSM 17241</strain>
    </source>
</reference>
<name>B0P8K4_9FIRM</name>
<evidence type="ECO:0000256" key="1">
    <source>
        <dbReference type="SAM" id="Phobius"/>
    </source>
</evidence>
<dbReference type="AlphaFoldDB" id="B0P8K4"/>
<feature type="transmembrane region" description="Helical" evidence="1">
    <location>
        <begin position="21"/>
        <end position="39"/>
    </location>
</feature>
<dbReference type="EMBL" id="ABGD02000007">
    <property type="protein sequence ID" value="EDS12250.1"/>
    <property type="molecule type" value="Genomic_DNA"/>
</dbReference>
<keyword evidence="1" id="KW-0812">Transmembrane</keyword>
<reference evidence="2" key="1">
    <citation type="submission" date="2007-11" db="EMBL/GenBank/DDBJ databases">
        <authorList>
            <person name="Fulton L."/>
            <person name="Clifton S."/>
            <person name="Fulton B."/>
            <person name="Xu J."/>
            <person name="Minx P."/>
            <person name="Pepin K.H."/>
            <person name="Johnson M."/>
            <person name="Thiruvilangam P."/>
            <person name="Bhonagiri V."/>
            <person name="Nash W.E."/>
            <person name="Mardis E.R."/>
            <person name="Wilson R.K."/>
        </authorList>
    </citation>
    <scope>NUCLEOTIDE SEQUENCE [LARGE SCALE GENOMIC DNA]</scope>
    <source>
        <strain evidence="2">DSM 17241</strain>
    </source>
</reference>
<sequence length="47" mass="5501">MNLAFSLAIRKGPPHGFVRRRLVLSLLILKCVILKMLFFDRFQLTNI</sequence>
<evidence type="ECO:0000313" key="2">
    <source>
        <dbReference type="EMBL" id="EDS12250.1"/>
    </source>
</evidence>
<keyword evidence="1" id="KW-1133">Transmembrane helix</keyword>
<accession>B0P8K4</accession>
<comment type="caution">
    <text evidence="2">The sequence shown here is derived from an EMBL/GenBank/DDBJ whole genome shotgun (WGS) entry which is preliminary data.</text>
</comment>
<dbReference type="Proteomes" id="UP000003803">
    <property type="component" value="Unassembled WGS sequence"/>
</dbReference>
<evidence type="ECO:0000313" key="3">
    <source>
        <dbReference type="Proteomes" id="UP000003803"/>
    </source>
</evidence>
<dbReference type="HOGENOM" id="CLU_3163919_0_0_9"/>
<organism evidence="2 3">
    <name type="scientific">Anaerotruncus colihominis DSM 17241</name>
    <dbReference type="NCBI Taxonomy" id="445972"/>
    <lineage>
        <taxon>Bacteria</taxon>
        <taxon>Bacillati</taxon>
        <taxon>Bacillota</taxon>
        <taxon>Clostridia</taxon>
        <taxon>Eubacteriales</taxon>
        <taxon>Oscillospiraceae</taxon>
        <taxon>Anaerotruncus</taxon>
    </lineage>
</organism>
<keyword evidence="1" id="KW-0472">Membrane</keyword>
<gene>
    <name evidence="2" type="ORF">ANACOL_01093</name>
</gene>